<comment type="caution">
    <text evidence="5">The sequence shown here is derived from an EMBL/GenBank/DDBJ whole genome shotgun (WGS) entry which is preliminary data.</text>
</comment>
<dbReference type="InterPro" id="IPR011992">
    <property type="entry name" value="EF-hand-dom_pair"/>
</dbReference>
<feature type="compositionally biased region" description="Polar residues" evidence="3">
    <location>
        <begin position="744"/>
        <end position="761"/>
    </location>
</feature>
<dbReference type="PROSITE" id="PS00018">
    <property type="entry name" value="EF_HAND_1"/>
    <property type="match status" value="1"/>
</dbReference>
<feature type="region of interest" description="Disordered" evidence="3">
    <location>
        <begin position="645"/>
        <end position="677"/>
    </location>
</feature>
<accession>A0ABQ6M7U0</accession>
<feature type="coiled-coil region" evidence="2">
    <location>
        <begin position="490"/>
        <end position="517"/>
    </location>
</feature>
<organism evidence="5 6">
    <name type="scientific">Tetraparma gracilis</name>
    <dbReference type="NCBI Taxonomy" id="2962635"/>
    <lineage>
        <taxon>Eukaryota</taxon>
        <taxon>Sar</taxon>
        <taxon>Stramenopiles</taxon>
        <taxon>Ochrophyta</taxon>
        <taxon>Bolidophyceae</taxon>
        <taxon>Parmales</taxon>
        <taxon>Triparmaceae</taxon>
        <taxon>Tetraparma</taxon>
    </lineage>
</organism>
<gene>
    <name evidence="5" type="ORF">TeGR_g8720</name>
</gene>
<feature type="region of interest" description="Disordered" evidence="3">
    <location>
        <begin position="700"/>
        <end position="761"/>
    </location>
</feature>
<evidence type="ECO:0000256" key="2">
    <source>
        <dbReference type="SAM" id="Coils"/>
    </source>
</evidence>
<feature type="compositionally biased region" description="Basic and acidic residues" evidence="3">
    <location>
        <begin position="700"/>
        <end position="743"/>
    </location>
</feature>
<feature type="compositionally biased region" description="Basic and acidic residues" evidence="3">
    <location>
        <begin position="662"/>
        <end position="677"/>
    </location>
</feature>
<protein>
    <recommendedName>
        <fullName evidence="4">EF-hand domain-containing protein</fullName>
    </recommendedName>
</protein>
<keyword evidence="2" id="KW-0175">Coiled coil</keyword>
<proteinExistence type="predicted"/>
<name>A0ABQ6M7U0_9STRA</name>
<sequence>MVQGVSDLKQKVASQFNSWDADGDGQLEAEDLIKNFDTSGDGVLDESELAPLVAQLSSQIDFNNALLEEMAKLEQSQLDTQNDSKEKARALRQSLEVAEAARTEAGEWRRKFAISQEVAETNAAKLTEARVELGGQKRELDAAVAQAQSTTAKLDETKKISDSMQRQLESTKGKLNDSTSGSSKMKEEMDGKFAALGNTNQQLVEQTDAFRKKTNGLEAELTKCRDRAKVAEEDAASEEQKTLAERAAKDEVLEREKQLEQDLSKMKQACKKAETEARDNKARAENAVKDLAAAHEDLGTAAADLKDRDERVAALKRGLGEKEAAVGKMTRQLDEANSQLQNTNKVRAETNLHHEKKLAEAQEKNARLLEEMRVMGQDHALELQKKATETKQAKIEYEDRLENNEKEMAGLHELLSKGNVGTQELLDGFAKERDAYEASIRGLNAALAEKDAELGEVEADKEKVLEVSATQIKGLKKEKQAMAKEFVQTVERFQASLKAVSEDHKKQKDEMSEMTSQFVTLATFVRSLEGKNAEPVDAWFKEVVKSFEMLIEQNSSVKSALEEMKDDAKKSSLGKLDEQSKTLMLEEEVSRLEFDIQTAEQERDGKEGELKRAKEGFEEAVANNKKEFLELKALLESYKGKLEKSETRCNDLQKKTAGTGERLADAHKNSSEKNKMMEDRLNELETALKKVQREQQALLEQRDTLQKDGEDKDRLIRNAKADLEQTDKRWMGSVEDMKKKLEKQQQSVSDSNKTNQQLQKQCEQTKKLLLTIQQQRANLNDENVELKKELDELYKRE</sequence>
<feature type="compositionally biased region" description="Basic and acidic residues" evidence="3">
    <location>
        <begin position="645"/>
        <end position="654"/>
    </location>
</feature>
<evidence type="ECO:0000259" key="4">
    <source>
        <dbReference type="PROSITE" id="PS50222"/>
    </source>
</evidence>
<dbReference type="SUPFAM" id="SSF47473">
    <property type="entry name" value="EF-hand"/>
    <property type="match status" value="1"/>
</dbReference>
<dbReference type="EMBL" id="BRYB01001234">
    <property type="protein sequence ID" value="GMI21237.1"/>
    <property type="molecule type" value="Genomic_DNA"/>
</dbReference>
<evidence type="ECO:0000256" key="3">
    <source>
        <dbReference type="SAM" id="MobiDB-lite"/>
    </source>
</evidence>
<dbReference type="InterPro" id="IPR002048">
    <property type="entry name" value="EF_hand_dom"/>
</dbReference>
<reference evidence="5 6" key="1">
    <citation type="journal article" date="2023" name="Commun. Biol.">
        <title>Genome analysis of Parmales, the sister group of diatoms, reveals the evolutionary specialization of diatoms from phago-mixotrophs to photoautotrophs.</title>
        <authorList>
            <person name="Ban H."/>
            <person name="Sato S."/>
            <person name="Yoshikawa S."/>
            <person name="Yamada K."/>
            <person name="Nakamura Y."/>
            <person name="Ichinomiya M."/>
            <person name="Sato N."/>
            <person name="Blanc-Mathieu R."/>
            <person name="Endo H."/>
            <person name="Kuwata A."/>
            <person name="Ogata H."/>
        </authorList>
    </citation>
    <scope>NUCLEOTIDE SEQUENCE [LARGE SCALE GENOMIC DNA]</scope>
</reference>
<feature type="domain" description="EF-hand" evidence="4">
    <location>
        <begin position="24"/>
        <end position="59"/>
    </location>
</feature>
<evidence type="ECO:0000313" key="6">
    <source>
        <dbReference type="Proteomes" id="UP001165060"/>
    </source>
</evidence>
<evidence type="ECO:0000313" key="5">
    <source>
        <dbReference type="EMBL" id="GMI21237.1"/>
    </source>
</evidence>
<keyword evidence="1" id="KW-0106">Calcium</keyword>
<dbReference type="InterPro" id="IPR018247">
    <property type="entry name" value="EF_Hand_1_Ca_BS"/>
</dbReference>
<dbReference type="PROSITE" id="PS50222">
    <property type="entry name" value="EF_HAND_2"/>
    <property type="match status" value="1"/>
</dbReference>
<keyword evidence="6" id="KW-1185">Reference proteome</keyword>
<feature type="region of interest" description="Disordered" evidence="3">
    <location>
        <begin position="155"/>
        <end position="187"/>
    </location>
</feature>
<feature type="coiled-coil region" evidence="2">
    <location>
        <begin position="319"/>
        <end position="460"/>
    </location>
</feature>
<feature type="coiled-coil region" evidence="2">
    <location>
        <begin position="214"/>
        <end position="294"/>
    </location>
</feature>
<evidence type="ECO:0000256" key="1">
    <source>
        <dbReference type="ARBA" id="ARBA00022837"/>
    </source>
</evidence>
<dbReference type="Proteomes" id="UP001165060">
    <property type="component" value="Unassembled WGS sequence"/>
</dbReference>